<keyword evidence="2" id="KW-0732">Signal</keyword>
<keyword evidence="4" id="KW-1185">Reference proteome</keyword>
<gene>
    <name evidence="3" type="ORF">MWN34_11925</name>
</gene>
<dbReference type="EMBL" id="JALKCH010000007">
    <property type="protein sequence ID" value="MCK0197620.1"/>
    <property type="molecule type" value="Genomic_DNA"/>
</dbReference>
<evidence type="ECO:0000313" key="3">
    <source>
        <dbReference type="EMBL" id="MCK0197620.1"/>
    </source>
</evidence>
<dbReference type="Proteomes" id="UP001203284">
    <property type="component" value="Unassembled WGS sequence"/>
</dbReference>
<evidence type="ECO:0000256" key="1">
    <source>
        <dbReference type="SAM" id="MobiDB-lite"/>
    </source>
</evidence>
<feature type="region of interest" description="Disordered" evidence="1">
    <location>
        <begin position="73"/>
        <end position="125"/>
    </location>
</feature>
<evidence type="ECO:0008006" key="5">
    <source>
        <dbReference type="Google" id="ProtNLM"/>
    </source>
</evidence>
<proteinExistence type="predicted"/>
<protein>
    <recommendedName>
        <fullName evidence="5">PsiF repeat-containing protein</fullName>
    </recommendedName>
</protein>
<feature type="compositionally biased region" description="Low complexity" evidence="1">
    <location>
        <begin position="74"/>
        <end position="105"/>
    </location>
</feature>
<feature type="signal peptide" evidence="2">
    <location>
        <begin position="1"/>
        <end position="38"/>
    </location>
</feature>
<dbReference type="RefSeq" id="WP_247029487.1">
    <property type="nucleotide sequence ID" value="NZ_JALKCH010000007.1"/>
</dbReference>
<accession>A0ABT0DCD3</accession>
<evidence type="ECO:0000313" key="4">
    <source>
        <dbReference type="Proteomes" id="UP001203284"/>
    </source>
</evidence>
<evidence type="ECO:0000256" key="2">
    <source>
        <dbReference type="SAM" id="SignalP"/>
    </source>
</evidence>
<sequence>MTNSILRAEIRPDLRAWRTPALAVLLAAAAFAATPAKAATIQECATRWNDMKAKNQTGDMVYRDFSKQCLSEGKASTSTSTSTTAPAAKPADAAPTPAKPATADSDAPKKTTRMPRAEVAADRQATKACNEQWKAYKAANDLKGAKAWHVFMAKCLP</sequence>
<name>A0ABT0DCD3_9HYPH</name>
<organism evidence="3 4">
    <name type="scientific">Ancylobacter crimeensis</name>
    <dbReference type="NCBI Taxonomy" id="2579147"/>
    <lineage>
        <taxon>Bacteria</taxon>
        <taxon>Pseudomonadati</taxon>
        <taxon>Pseudomonadota</taxon>
        <taxon>Alphaproteobacteria</taxon>
        <taxon>Hyphomicrobiales</taxon>
        <taxon>Xanthobacteraceae</taxon>
        <taxon>Ancylobacter</taxon>
    </lineage>
</organism>
<feature type="chain" id="PRO_5046191054" description="PsiF repeat-containing protein" evidence="2">
    <location>
        <begin position="39"/>
        <end position="157"/>
    </location>
</feature>
<comment type="caution">
    <text evidence="3">The sequence shown here is derived from an EMBL/GenBank/DDBJ whole genome shotgun (WGS) entry which is preliminary data.</text>
</comment>
<feature type="compositionally biased region" description="Basic and acidic residues" evidence="1">
    <location>
        <begin position="115"/>
        <end position="125"/>
    </location>
</feature>
<reference evidence="3 4" key="1">
    <citation type="submission" date="2022-04" db="EMBL/GenBank/DDBJ databases">
        <authorList>
            <person name="Grouzdev D.S."/>
            <person name="Pantiukh K.S."/>
            <person name="Krutkina M.S."/>
        </authorList>
    </citation>
    <scope>NUCLEOTIDE SEQUENCE [LARGE SCALE GENOMIC DNA]</scope>
    <source>
        <strain evidence="3 4">6x-1</strain>
    </source>
</reference>